<gene>
    <name evidence="4" type="ORF">SAMN06275492_101141</name>
</gene>
<dbReference type="Pfam" id="PF03808">
    <property type="entry name" value="Glyco_tran_WecG"/>
    <property type="match status" value="1"/>
</dbReference>
<feature type="transmembrane region" description="Helical" evidence="3">
    <location>
        <begin position="112"/>
        <end position="134"/>
    </location>
</feature>
<dbReference type="Proteomes" id="UP000193355">
    <property type="component" value="Unassembled WGS sequence"/>
</dbReference>
<dbReference type="CDD" id="cd06533">
    <property type="entry name" value="Glyco_transf_WecG_TagA"/>
    <property type="match status" value="1"/>
</dbReference>
<proteinExistence type="predicted"/>
<dbReference type="OrthoDB" id="9771846at2"/>
<evidence type="ECO:0000256" key="2">
    <source>
        <dbReference type="ARBA" id="ARBA00022679"/>
    </source>
</evidence>
<feature type="transmembrane region" description="Helical" evidence="3">
    <location>
        <begin position="168"/>
        <end position="188"/>
    </location>
</feature>
<evidence type="ECO:0000313" key="5">
    <source>
        <dbReference type="Proteomes" id="UP000193355"/>
    </source>
</evidence>
<dbReference type="PANTHER" id="PTHR34136">
    <property type="match status" value="1"/>
</dbReference>
<keyword evidence="2 4" id="KW-0808">Transferase</keyword>
<dbReference type="PANTHER" id="PTHR34136:SF1">
    <property type="entry name" value="UDP-N-ACETYL-D-MANNOSAMINURONIC ACID TRANSFERASE"/>
    <property type="match status" value="1"/>
</dbReference>
<reference evidence="5" key="1">
    <citation type="submission" date="2017-04" db="EMBL/GenBank/DDBJ databases">
        <authorList>
            <person name="Varghese N."/>
            <person name="Submissions S."/>
        </authorList>
    </citation>
    <scope>NUCLEOTIDE SEQUENCE [LARGE SCALE GENOMIC DNA]</scope>
    <source>
        <strain evidence="5">USBA 82</strain>
    </source>
</reference>
<evidence type="ECO:0000256" key="3">
    <source>
        <dbReference type="SAM" id="Phobius"/>
    </source>
</evidence>
<dbReference type="GO" id="GO:0016758">
    <property type="term" value="F:hexosyltransferase activity"/>
    <property type="evidence" value="ECO:0007669"/>
    <property type="project" value="TreeGrafter"/>
</dbReference>
<feature type="transmembrane region" description="Helical" evidence="3">
    <location>
        <begin position="87"/>
        <end position="106"/>
    </location>
</feature>
<feature type="transmembrane region" description="Helical" evidence="3">
    <location>
        <begin position="200"/>
        <end position="226"/>
    </location>
</feature>
<dbReference type="RefSeq" id="WP_085543430.1">
    <property type="nucleotide sequence ID" value="NZ_FXBB01000001.1"/>
</dbReference>
<feature type="transmembrane region" description="Helical" evidence="3">
    <location>
        <begin position="300"/>
        <end position="320"/>
    </location>
</feature>
<organism evidence="4 5">
    <name type="scientific">Dethiosulfovibrio salsuginis</name>
    <dbReference type="NCBI Taxonomy" id="561720"/>
    <lineage>
        <taxon>Bacteria</taxon>
        <taxon>Thermotogati</taxon>
        <taxon>Synergistota</taxon>
        <taxon>Synergistia</taxon>
        <taxon>Synergistales</taxon>
        <taxon>Dethiosulfovibrionaceae</taxon>
        <taxon>Dethiosulfovibrio</taxon>
    </lineage>
</organism>
<dbReference type="AlphaFoldDB" id="A0A1X7I6M8"/>
<dbReference type="STRING" id="561720.SAMN06275492_101141"/>
<dbReference type="EMBL" id="FXBB01000001">
    <property type="protein sequence ID" value="SMG09755.1"/>
    <property type="molecule type" value="Genomic_DNA"/>
</dbReference>
<feature type="transmembrane region" description="Helical" evidence="3">
    <location>
        <begin position="6"/>
        <end position="23"/>
    </location>
</feature>
<evidence type="ECO:0000256" key="1">
    <source>
        <dbReference type="ARBA" id="ARBA00022676"/>
    </source>
</evidence>
<dbReference type="NCBIfam" id="TIGR00696">
    <property type="entry name" value="wecG_tagA_cpsF"/>
    <property type="match status" value="1"/>
</dbReference>
<keyword evidence="1" id="KW-0328">Glycosyltransferase</keyword>
<keyword evidence="5" id="KW-1185">Reference proteome</keyword>
<feature type="transmembrane region" description="Helical" evidence="3">
    <location>
        <begin position="232"/>
        <end position="254"/>
    </location>
</feature>
<keyword evidence="3" id="KW-1133">Transmembrane helix</keyword>
<evidence type="ECO:0000313" key="4">
    <source>
        <dbReference type="EMBL" id="SMG09755.1"/>
    </source>
</evidence>
<keyword evidence="3" id="KW-0812">Transmembrane</keyword>
<sequence length="578" mass="63076">MNNVIAYAIFALMGLVVASFFLQKIYRRSLSRERYFYMRDLSLVAGWILFALWSGSEPIKVVVAMATLGAVIGMAQHTSPGKNLSWLLGAVGLCFAAMGPRIYFIGLSNGEYLYLSHYSSFLLTAVWVTLFPLLFQKLDYIPGLAGHLLGVGFSLALLVSSLSGQSLAGGFLMSLAGLSFTAVFWSRLGHNYRQLGRPLAAFWGIIVAGASLVGVSKGVTFTAIMVIPMGLYALPIAEASLSFIAQALPVKGWGRISIYHRMIDKGIDHPKAVKFVTFLCLSIGAIVSFVQMGIDDSNKPILLFILGVSSFVGITCARGARSYRDSSDMWGIPMDGISMNYALSKTRSRIINLEPSAMVVTANALSLYRTRKDPIYRDVVKRSWLTLPDGAGLVWAMRLLGVPVVERVAGIDFMHGLSRLSAAEGWPVYLLGSKPGVADEAGRKLTELYPGLVVAGSRDGYFSEEEDLDVVQEIKDSGAKVLFVALGMPKQDVWLDKYLPDMDGVVGVGVGGSLDVVSGRLKRAPAGWQKIGMEWLYRLIQEPKRLRQDLDLGLFVLMVLLEKIGLGDGDKKDEKLRS</sequence>
<dbReference type="InterPro" id="IPR004629">
    <property type="entry name" value="WecG_TagA_CpsF"/>
</dbReference>
<name>A0A1X7I6M8_9BACT</name>
<feature type="transmembrane region" description="Helical" evidence="3">
    <location>
        <begin position="141"/>
        <end position="162"/>
    </location>
</feature>
<accession>A0A1X7I6M8</accession>
<protein>
    <submittedName>
        <fullName evidence="4">N-acetylglucosaminyldiphosphoundecaprenol N-acetyl-beta-D-mannosaminyltransferase</fullName>
    </submittedName>
</protein>
<feature type="transmembrane region" description="Helical" evidence="3">
    <location>
        <begin position="275"/>
        <end position="294"/>
    </location>
</feature>
<keyword evidence="3" id="KW-0472">Membrane</keyword>